<dbReference type="SMART" id="SM00181">
    <property type="entry name" value="EGF"/>
    <property type="match status" value="9"/>
</dbReference>
<feature type="domain" description="EGF-like" evidence="6">
    <location>
        <begin position="434"/>
        <end position="470"/>
    </location>
</feature>
<accession>A0A814GPU6</accession>
<proteinExistence type="predicted"/>
<organism evidence="8 10">
    <name type="scientific">Adineta steineri</name>
    <dbReference type="NCBI Taxonomy" id="433720"/>
    <lineage>
        <taxon>Eukaryota</taxon>
        <taxon>Metazoa</taxon>
        <taxon>Spiralia</taxon>
        <taxon>Gnathifera</taxon>
        <taxon>Rotifera</taxon>
        <taxon>Eurotatoria</taxon>
        <taxon>Bdelloidea</taxon>
        <taxon>Adinetida</taxon>
        <taxon>Adinetidae</taxon>
        <taxon>Adineta</taxon>
    </lineage>
</organism>
<dbReference type="FunFam" id="2.10.25.10:FF:000061">
    <property type="entry name" value="Delta-like protein"/>
    <property type="match status" value="1"/>
</dbReference>
<dbReference type="GO" id="GO:0005576">
    <property type="term" value="C:extracellular region"/>
    <property type="evidence" value="ECO:0007669"/>
    <property type="project" value="InterPro"/>
</dbReference>
<dbReference type="PANTHER" id="PTHR12916">
    <property type="entry name" value="CYTOCHROME C OXIDASE POLYPEPTIDE VIC-2"/>
    <property type="match status" value="1"/>
</dbReference>
<keyword evidence="2" id="KW-0677">Repeat</keyword>
<dbReference type="Proteomes" id="UP000663868">
    <property type="component" value="Unassembled WGS sequence"/>
</dbReference>
<keyword evidence="5" id="KW-0732">Signal</keyword>
<feature type="signal peptide" evidence="5">
    <location>
        <begin position="1"/>
        <end position="19"/>
    </location>
</feature>
<evidence type="ECO:0000313" key="9">
    <source>
        <dbReference type="EMBL" id="CAF3839420.1"/>
    </source>
</evidence>
<feature type="disulfide bond" evidence="4">
    <location>
        <begin position="197"/>
        <end position="206"/>
    </location>
</feature>
<dbReference type="EMBL" id="CAJNOE010000164">
    <property type="protein sequence ID" value="CAF0999421.1"/>
    <property type="molecule type" value="Genomic_DNA"/>
</dbReference>
<evidence type="ECO:0000313" key="8">
    <source>
        <dbReference type="EMBL" id="CAF0999421.1"/>
    </source>
</evidence>
<dbReference type="Pfam" id="PF12661">
    <property type="entry name" value="hEGF"/>
    <property type="match status" value="2"/>
</dbReference>
<feature type="domain" description="Chitin-binding type-2" evidence="7">
    <location>
        <begin position="25"/>
        <end position="78"/>
    </location>
</feature>
<dbReference type="SMART" id="SM00494">
    <property type="entry name" value="ChtBD2"/>
    <property type="match status" value="1"/>
</dbReference>
<gene>
    <name evidence="8" type="ORF">IZO911_LOCUS17553</name>
    <name evidence="9" type="ORF">KXQ929_LOCUS19381</name>
</gene>
<feature type="domain" description="EGF-like" evidence="6">
    <location>
        <begin position="290"/>
        <end position="327"/>
    </location>
</feature>
<feature type="disulfide bond" evidence="4">
    <location>
        <begin position="239"/>
        <end position="248"/>
    </location>
</feature>
<dbReference type="InterPro" id="IPR013032">
    <property type="entry name" value="EGF-like_CS"/>
</dbReference>
<comment type="caution">
    <text evidence="4">Lacks conserved residue(s) required for the propagation of feature annotation.</text>
</comment>
<dbReference type="GO" id="GO:0007219">
    <property type="term" value="P:Notch signaling pathway"/>
    <property type="evidence" value="ECO:0007669"/>
    <property type="project" value="TreeGrafter"/>
</dbReference>
<feature type="disulfide bond" evidence="4">
    <location>
        <begin position="131"/>
        <end position="141"/>
    </location>
</feature>
<feature type="domain" description="EGF-like" evidence="6">
    <location>
        <begin position="390"/>
        <end position="426"/>
    </location>
</feature>
<dbReference type="InterPro" id="IPR001881">
    <property type="entry name" value="EGF-like_Ca-bd_dom"/>
</dbReference>
<reference evidence="8" key="1">
    <citation type="submission" date="2021-02" db="EMBL/GenBank/DDBJ databases">
        <authorList>
            <person name="Nowell W R."/>
        </authorList>
    </citation>
    <scope>NUCLEOTIDE SEQUENCE</scope>
</reference>
<dbReference type="SUPFAM" id="SSF57196">
    <property type="entry name" value="EGF/Laminin"/>
    <property type="match status" value="9"/>
</dbReference>
<dbReference type="Gene3D" id="2.10.25.10">
    <property type="entry name" value="Laminin"/>
    <property type="match status" value="9"/>
</dbReference>
<dbReference type="GO" id="GO:0005509">
    <property type="term" value="F:calcium ion binding"/>
    <property type="evidence" value="ECO:0007669"/>
    <property type="project" value="InterPro"/>
</dbReference>
<evidence type="ECO:0000256" key="2">
    <source>
        <dbReference type="ARBA" id="ARBA00022737"/>
    </source>
</evidence>
<evidence type="ECO:0000256" key="1">
    <source>
        <dbReference type="ARBA" id="ARBA00022536"/>
    </source>
</evidence>
<dbReference type="AlphaFoldDB" id="A0A814GPU6"/>
<dbReference type="PANTHER" id="PTHR12916:SF9">
    <property type="entry name" value="NEUROGENIC LOCUS NOTCH HOMOLOG PROTEIN 1-RELATED"/>
    <property type="match status" value="1"/>
</dbReference>
<name>A0A814GPU6_9BILA</name>
<feature type="disulfide bond" evidence="4">
    <location>
        <begin position="275"/>
        <end position="284"/>
    </location>
</feature>
<dbReference type="GO" id="GO:0008061">
    <property type="term" value="F:chitin binding"/>
    <property type="evidence" value="ECO:0007669"/>
    <property type="project" value="InterPro"/>
</dbReference>
<feature type="domain" description="EGF-like" evidence="6">
    <location>
        <begin position="212"/>
        <end position="249"/>
    </location>
</feature>
<dbReference type="InterPro" id="IPR000742">
    <property type="entry name" value="EGF"/>
</dbReference>
<comment type="caution">
    <text evidence="8">The sequence shown here is derived from an EMBL/GenBank/DDBJ whole genome shotgun (WGS) entry which is preliminary data.</text>
</comment>
<keyword evidence="3 4" id="KW-1015">Disulfide bond</keyword>
<dbReference type="EMBL" id="CAJOBB010001312">
    <property type="protein sequence ID" value="CAF3839420.1"/>
    <property type="molecule type" value="Genomic_DNA"/>
</dbReference>
<protein>
    <submittedName>
        <fullName evidence="8">Uncharacterized protein</fullName>
    </submittedName>
</protein>
<dbReference type="CDD" id="cd00054">
    <property type="entry name" value="EGF_CA"/>
    <property type="match status" value="3"/>
</dbReference>
<dbReference type="SUPFAM" id="SSF57625">
    <property type="entry name" value="Invertebrate chitin-binding proteins"/>
    <property type="match status" value="1"/>
</dbReference>
<dbReference type="SMART" id="SM00179">
    <property type="entry name" value="EGF_CA"/>
    <property type="match status" value="7"/>
</dbReference>
<keyword evidence="1 4" id="KW-0245">EGF-like domain</keyword>
<feature type="domain" description="EGF-like" evidence="6">
    <location>
        <begin position="127"/>
        <end position="162"/>
    </location>
</feature>
<evidence type="ECO:0000313" key="10">
    <source>
        <dbReference type="Proteomes" id="UP000663860"/>
    </source>
</evidence>
<dbReference type="PROSITE" id="PS50026">
    <property type="entry name" value="EGF_3"/>
    <property type="match status" value="9"/>
</dbReference>
<feature type="domain" description="EGF-like" evidence="6">
    <location>
        <begin position="328"/>
        <end position="364"/>
    </location>
</feature>
<feature type="domain" description="EGF-like" evidence="6">
    <location>
        <begin position="474"/>
        <end position="510"/>
    </location>
</feature>
<dbReference type="Proteomes" id="UP000663860">
    <property type="component" value="Unassembled WGS sequence"/>
</dbReference>
<dbReference type="PROSITE" id="PS50940">
    <property type="entry name" value="CHIT_BIND_II"/>
    <property type="match status" value="1"/>
</dbReference>
<evidence type="ECO:0000259" key="6">
    <source>
        <dbReference type="PROSITE" id="PS50026"/>
    </source>
</evidence>
<dbReference type="PROSITE" id="PS01186">
    <property type="entry name" value="EGF_2"/>
    <property type="match status" value="5"/>
</dbReference>
<feature type="domain" description="EGF-like" evidence="6">
    <location>
        <begin position="171"/>
        <end position="207"/>
    </location>
</feature>
<dbReference type="InterPro" id="IPR002557">
    <property type="entry name" value="Chitin-bd_dom"/>
</dbReference>
<dbReference type="InterPro" id="IPR036508">
    <property type="entry name" value="Chitin-bd_dom_sf"/>
</dbReference>
<dbReference type="PROSITE" id="PS00022">
    <property type="entry name" value="EGF_1"/>
    <property type="match status" value="9"/>
</dbReference>
<dbReference type="PRINTS" id="PR00010">
    <property type="entry name" value="EGFBLOOD"/>
</dbReference>
<sequence>MNRFIIIVVVCLVIQGTTADVKSKRQECRDLVGDRSNCQRFVRCFHNLRVLFTCATGTAYVPELKTCVDKDLVKNCNDSTDRIEVTISTNVTQTDDEYPTIEADANALESPAQKGIATKDSAANTPKQFGCASYCQNQGVCSIVAQTVSCRCPTGYSGVQCQVIPVVLQAPPNQCQPSPCQNGGTCYLRQGTFGCSCPVGFSGVCCEINLAATNPCYANPCFNGGTCQVAGFNTYRCVCPNGFNGIRCELRVCDPNPCLYGGICLVVGNTFQCQCPPQYTGPTCAILIPPPNPCASQPCLNGGTCTPTSPTTFVCSCTPSFYGPCCEIRNYCIPSPCYNGGSCVATTTGYLCQCSFPFTGSNCETLITTPQPRPVCACVICPCPQPVVTVVNPCLPNPCQNNGGCAVLQNVARCYCPTTYTGYYCQFARKRAMSNAPCANVTCMNGGECFVNENGPQCTCPKPYYGERCELINRPRTCNPSPCGKNGECISTKDGHKCVCKNSTTGVLCEQKLMPRDYRWCPIDCRSGTTCIYEGNTPKCRAL</sequence>
<feature type="disulfide bond" evidence="4">
    <location>
        <begin position="416"/>
        <end position="425"/>
    </location>
</feature>
<feature type="disulfide bond" evidence="4">
    <location>
        <begin position="317"/>
        <end position="326"/>
    </location>
</feature>
<feature type="domain" description="EGF-like" evidence="6">
    <location>
        <begin position="250"/>
        <end position="285"/>
    </location>
</feature>
<evidence type="ECO:0000256" key="4">
    <source>
        <dbReference type="PROSITE-ProRule" id="PRU00076"/>
    </source>
</evidence>
<feature type="disulfide bond" evidence="4">
    <location>
        <begin position="460"/>
        <end position="469"/>
    </location>
</feature>
<dbReference type="Pfam" id="PF00008">
    <property type="entry name" value="EGF"/>
    <property type="match status" value="5"/>
</dbReference>
<feature type="disulfide bond" evidence="4">
    <location>
        <begin position="152"/>
        <end position="161"/>
    </location>
</feature>
<dbReference type="FunFam" id="2.10.25.10:FF:000063">
    <property type="entry name" value="Slit guidance ligand 2"/>
    <property type="match status" value="1"/>
</dbReference>
<feature type="chain" id="PRO_5036224546" evidence="5">
    <location>
        <begin position="20"/>
        <end position="543"/>
    </location>
</feature>
<feature type="disulfide bond" evidence="4">
    <location>
        <begin position="500"/>
        <end position="509"/>
    </location>
</feature>
<dbReference type="GO" id="GO:0005112">
    <property type="term" value="F:Notch binding"/>
    <property type="evidence" value="ECO:0007669"/>
    <property type="project" value="TreeGrafter"/>
</dbReference>
<evidence type="ECO:0000256" key="5">
    <source>
        <dbReference type="SAM" id="SignalP"/>
    </source>
</evidence>
<evidence type="ECO:0000259" key="7">
    <source>
        <dbReference type="PROSITE" id="PS50940"/>
    </source>
</evidence>
<feature type="disulfide bond" evidence="4">
    <location>
        <begin position="354"/>
        <end position="363"/>
    </location>
</feature>
<evidence type="ECO:0000256" key="3">
    <source>
        <dbReference type="ARBA" id="ARBA00023157"/>
    </source>
</evidence>